<accession>A0A2W5Z731</accession>
<evidence type="ECO:0000259" key="1">
    <source>
        <dbReference type="Pfam" id="PF00535"/>
    </source>
</evidence>
<dbReference type="PANTHER" id="PTHR43685">
    <property type="entry name" value="GLYCOSYLTRANSFERASE"/>
    <property type="match status" value="1"/>
</dbReference>
<organism evidence="3 4">
    <name type="scientific">Candidatus Aeolococcus gillhamiae</name>
    <dbReference type="NCBI Taxonomy" id="3127015"/>
    <lineage>
        <taxon>Bacteria</taxon>
        <taxon>Bacillati</taxon>
        <taxon>Candidatus Dormiibacterota</taxon>
        <taxon>Candidatus Dormibacteria</taxon>
        <taxon>Candidatus Aeolococcales</taxon>
        <taxon>Candidatus Aeolococcaceae</taxon>
        <taxon>Candidatus Aeolococcus</taxon>
    </lineage>
</organism>
<feature type="non-terminal residue" evidence="3">
    <location>
        <position position="1"/>
    </location>
</feature>
<dbReference type="InterPro" id="IPR050834">
    <property type="entry name" value="Glycosyltransf_2"/>
</dbReference>
<evidence type="ECO:0000259" key="2">
    <source>
        <dbReference type="Pfam" id="PF10111"/>
    </source>
</evidence>
<dbReference type="Gene3D" id="3.90.550.10">
    <property type="entry name" value="Spore Coat Polysaccharide Biosynthesis Protein SpsA, Chain A"/>
    <property type="match status" value="1"/>
</dbReference>
<evidence type="ECO:0008006" key="5">
    <source>
        <dbReference type="Google" id="ProtNLM"/>
    </source>
</evidence>
<dbReference type="Pfam" id="PF10111">
    <property type="entry name" value="Glyco_tranf_2_2"/>
    <property type="match status" value="1"/>
</dbReference>
<dbReference type="InterPro" id="IPR029044">
    <property type="entry name" value="Nucleotide-diphossugar_trans"/>
</dbReference>
<reference evidence="3 4" key="1">
    <citation type="journal article" date="2017" name="Nature">
        <title>Atmospheric trace gases support primary production in Antarctic desert surface soil.</title>
        <authorList>
            <person name="Ji M."/>
            <person name="Greening C."/>
            <person name="Vanwonterghem I."/>
            <person name="Carere C.R."/>
            <person name="Bay S.K."/>
            <person name="Steen J.A."/>
            <person name="Montgomery K."/>
            <person name="Lines T."/>
            <person name="Beardall J."/>
            <person name="van Dorst J."/>
            <person name="Snape I."/>
            <person name="Stott M.B."/>
            <person name="Hugenholtz P."/>
            <person name="Ferrari B.C."/>
        </authorList>
    </citation>
    <scope>NUCLEOTIDE SEQUENCE [LARGE SCALE GENOMIC DNA]</scope>
    <source>
        <strain evidence="3">RRmetagenome_bin12</strain>
    </source>
</reference>
<dbReference type="SUPFAM" id="SSF53448">
    <property type="entry name" value="Nucleotide-diphospho-sugar transferases"/>
    <property type="match status" value="1"/>
</dbReference>
<protein>
    <recommendedName>
        <fullName evidence="5">Glycosyltransferase 2-like domain-containing protein</fullName>
    </recommendedName>
</protein>
<comment type="caution">
    <text evidence="3">The sequence shown here is derived from an EMBL/GenBank/DDBJ whole genome shotgun (WGS) entry which is preliminary data.</text>
</comment>
<gene>
    <name evidence="3" type="ORF">DLM65_12330</name>
</gene>
<dbReference type="Proteomes" id="UP000248724">
    <property type="component" value="Unassembled WGS sequence"/>
</dbReference>
<feature type="domain" description="Glycosyltransferase 2-like" evidence="1">
    <location>
        <begin position="4"/>
        <end position="82"/>
    </location>
</feature>
<evidence type="ECO:0000313" key="4">
    <source>
        <dbReference type="Proteomes" id="UP000248724"/>
    </source>
</evidence>
<proteinExistence type="predicted"/>
<feature type="domain" description="Glycosyltransferase 2-like prokaryotic type" evidence="2">
    <location>
        <begin position="133"/>
        <end position="202"/>
    </location>
</feature>
<name>A0A2W5Z731_9BACT</name>
<dbReference type="AlphaFoldDB" id="A0A2W5Z731"/>
<dbReference type="InterPro" id="IPR001173">
    <property type="entry name" value="Glyco_trans_2-like"/>
</dbReference>
<dbReference type="InterPro" id="IPR019290">
    <property type="entry name" value="GlycosylTrfase-like_prok"/>
</dbReference>
<dbReference type="Pfam" id="PF00535">
    <property type="entry name" value="Glycos_transf_2"/>
    <property type="match status" value="1"/>
</dbReference>
<dbReference type="PANTHER" id="PTHR43685:SF3">
    <property type="entry name" value="SLR2126 PROTEIN"/>
    <property type="match status" value="1"/>
</dbReference>
<sequence>DYGSEVVVVDDGSGQETRRVLERSADRWPQMRWEAMPTNRGPAAARNRAIAEATGRLVLFVDDDIVAPPDLIRTHLGFHSGGDELLGVVGLVQWHPDLPLTSFMRWLDTTDVQFGYESGMREGPIEPPWKAFYTCNLSIRRQLLVEVGGFDERFPYPAYEDAELAARLHDRGFHLDYRPAARAWHARAITLEQFCARMRFVGESAGLLREAQPDVPFEVSMDASDPRGWRRPAKWCLSHLAPAIPLQSMQAFRYRTAVDRAYRQGLRTGQRRCAT</sequence>
<dbReference type="EMBL" id="QHBU01000251">
    <property type="protein sequence ID" value="PZR78665.1"/>
    <property type="molecule type" value="Genomic_DNA"/>
</dbReference>
<evidence type="ECO:0000313" key="3">
    <source>
        <dbReference type="EMBL" id="PZR78665.1"/>
    </source>
</evidence>